<dbReference type="EMBL" id="VDUZ01000034">
    <property type="protein sequence ID" value="TXL72272.1"/>
    <property type="molecule type" value="Genomic_DNA"/>
</dbReference>
<proteinExistence type="inferred from homology"/>
<dbReference type="RefSeq" id="WP_147849892.1">
    <property type="nucleotide sequence ID" value="NZ_VDUZ01000034.1"/>
</dbReference>
<evidence type="ECO:0000313" key="5">
    <source>
        <dbReference type="EMBL" id="TXL72272.1"/>
    </source>
</evidence>
<comment type="caution">
    <text evidence="5">The sequence shown here is derived from an EMBL/GenBank/DDBJ whole genome shotgun (WGS) entry which is preliminary data.</text>
</comment>
<dbReference type="InterPro" id="IPR013216">
    <property type="entry name" value="Methyltransf_11"/>
</dbReference>
<organism evidence="5 6">
    <name type="scientific">Vineibacter terrae</name>
    <dbReference type="NCBI Taxonomy" id="2586908"/>
    <lineage>
        <taxon>Bacteria</taxon>
        <taxon>Pseudomonadati</taxon>
        <taxon>Pseudomonadota</taxon>
        <taxon>Alphaproteobacteria</taxon>
        <taxon>Hyphomicrobiales</taxon>
        <taxon>Vineibacter</taxon>
    </lineage>
</organism>
<accession>A0A5C8PG08</accession>
<feature type="domain" description="Methyltransferase type 11" evidence="4">
    <location>
        <begin position="47"/>
        <end position="135"/>
    </location>
</feature>
<protein>
    <submittedName>
        <fullName evidence="5">Methyltransferase domain-containing protein</fullName>
    </submittedName>
</protein>
<evidence type="ECO:0000256" key="3">
    <source>
        <dbReference type="ARBA" id="ARBA00022679"/>
    </source>
</evidence>
<evidence type="ECO:0000256" key="2">
    <source>
        <dbReference type="ARBA" id="ARBA00022603"/>
    </source>
</evidence>
<dbReference type="SUPFAM" id="SSF53335">
    <property type="entry name" value="S-adenosyl-L-methionine-dependent methyltransferases"/>
    <property type="match status" value="1"/>
</dbReference>
<dbReference type="GO" id="GO:0032259">
    <property type="term" value="P:methylation"/>
    <property type="evidence" value="ECO:0007669"/>
    <property type="project" value="UniProtKB-KW"/>
</dbReference>
<gene>
    <name evidence="5" type="ORF">FHP25_25905</name>
</gene>
<reference evidence="5 6" key="1">
    <citation type="submission" date="2019-06" db="EMBL/GenBank/DDBJ databases">
        <title>New taxonomy in bacterial strain CC-CFT640, isolated from vineyard.</title>
        <authorList>
            <person name="Lin S.-Y."/>
            <person name="Tsai C.-F."/>
            <person name="Young C.-C."/>
        </authorList>
    </citation>
    <scope>NUCLEOTIDE SEQUENCE [LARGE SCALE GENOMIC DNA]</scope>
    <source>
        <strain evidence="5 6">CC-CFT640</strain>
    </source>
</reference>
<dbReference type="PANTHER" id="PTHR44942">
    <property type="entry name" value="METHYLTRANSF_11 DOMAIN-CONTAINING PROTEIN"/>
    <property type="match status" value="1"/>
</dbReference>
<dbReference type="OrthoDB" id="9777830at2"/>
<dbReference type="InterPro" id="IPR051052">
    <property type="entry name" value="Diverse_substrate_MTase"/>
</dbReference>
<dbReference type="PANTHER" id="PTHR44942:SF4">
    <property type="entry name" value="METHYLTRANSFERASE TYPE 11 DOMAIN-CONTAINING PROTEIN"/>
    <property type="match status" value="1"/>
</dbReference>
<name>A0A5C8PG08_9HYPH</name>
<evidence type="ECO:0000313" key="6">
    <source>
        <dbReference type="Proteomes" id="UP000321638"/>
    </source>
</evidence>
<dbReference type="AlphaFoldDB" id="A0A5C8PG08"/>
<dbReference type="Gene3D" id="3.40.50.150">
    <property type="entry name" value="Vaccinia Virus protein VP39"/>
    <property type="match status" value="1"/>
</dbReference>
<dbReference type="CDD" id="cd02440">
    <property type="entry name" value="AdoMet_MTases"/>
    <property type="match status" value="1"/>
</dbReference>
<dbReference type="Pfam" id="PF08241">
    <property type="entry name" value="Methyltransf_11"/>
    <property type="match status" value="1"/>
</dbReference>
<dbReference type="Proteomes" id="UP000321638">
    <property type="component" value="Unassembled WGS sequence"/>
</dbReference>
<keyword evidence="3 5" id="KW-0808">Transferase</keyword>
<keyword evidence="6" id="KW-1185">Reference proteome</keyword>
<sequence>MCAIHDAAAKGYATAARAYVSGRPGYPPESDTWLREVVGLGPGTTVVDLGAGTGKFLPYLRRTGARLLAVEPVAEMRAQIERDHDSVRVMNGTATAIPLADASVDAVVCAQSFHWFATPAAIAEIRRVLIPNGVLGLIWNVRDESVPWVAALTAIVDPFQGGAPRYRSGDWRRVFPAEGFSALGERHARNGHVGKSEHVIVDRMLSTSFIASLPPEQHAAVARQLRSVIAATPSLASAGEVTFPYDTAMFAYRKVS</sequence>
<dbReference type="InterPro" id="IPR029063">
    <property type="entry name" value="SAM-dependent_MTases_sf"/>
</dbReference>
<comment type="similarity">
    <text evidence="1">Belongs to the methyltransferase superfamily.</text>
</comment>
<dbReference type="GO" id="GO:0008757">
    <property type="term" value="F:S-adenosylmethionine-dependent methyltransferase activity"/>
    <property type="evidence" value="ECO:0007669"/>
    <property type="project" value="InterPro"/>
</dbReference>
<evidence type="ECO:0000256" key="1">
    <source>
        <dbReference type="ARBA" id="ARBA00008361"/>
    </source>
</evidence>
<keyword evidence="2 5" id="KW-0489">Methyltransferase</keyword>
<evidence type="ECO:0000259" key="4">
    <source>
        <dbReference type="Pfam" id="PF08241"/>
    </source>
</evidence>